<dbReference type="OrthoDB" id="6247875at2759"/>
<feature type="compositionally biased region" description="Pro residues" evidence="4">
    <location>
        <begin position="81"/>
        <end position="97"/>
    </location>
</feature>
<evidence type="ECO:0000256" key="2">
    <source>
        <dbReference type="ARBA" id="ARBA00023242"/>
    </source>
</evidence>
<reference evidence="7" key="2">
    <citation type="submission" date="2015-01" db="EMBL/GenBank/DDBJ databases">
        <title>Evolutionary Origins and Diversification of the Mycorrhizal Mutualists.</title>
        <authorList>
            <consortium name="DOE Joint Genome Institute"/>
            <consortium name="Mycorrhizal Genomics Consortium"/>
            <person name="Kohler A."/>
            <person name="Kuo A."/>
            <person name="Nagy L.G."/>
            <person name="Floudas D."/>
            <person name="Copeland A."/>
            <person name="Barry K.W."/>
            <person name="Cichocki N."/>
            <person name="Veneault-Fourrey C."/>
            <person name="LaButti K."/>
            <person name="Lindquist E.A."/>
            <person name="Lipzen A."/>
            <person name="Lundell T."/>
            <person name="Morin E."/>
            <person name="Murat C."/>
            <person name="Riley R."/>
            <person name="Ohm R."/>
            <person name="Sun H."/>
            <person name="Tunlid A."/>
            <person name="Henrissat B."/>
            <person name="Grigoriev I.V."/>
            <person name="Hibbett D.S."/>
            <person name="Martin F."/>
        </authorList>
    </citation>
    <scope>NUCLEOTIDE SEQUENCE [LARGE SCALE GENOMIC DNA]</scope>
    <source>
        <strain evidence="7">441</strain>
    </source>
</reference>
<dbReference type="EMBL" id="KN833755">
    <property type="protein sequence ID" value="KIK21145.1"/>
    <property type="molecule type" value="Genomic_DNA"/>
</dbReference>
<dbReference type="PANTHER" id="PTHR45789">
    <property type="entry name" value="FI18025P1"/>
    <property type="match status" value="1"/>
</dbReference>
<protein>
    <recommendedName>
        <fullName evidence="5">HMG box domain-containing protein</fullName>
    </recommendedName>
</protein>
<evidence type="ECO:0000256" key="4">
    <source>
        <dbReference type="SAM" id="MobiDB-lite"/>
    </source>
</evidence>
<reference evidence="6 7" key="1">
    <citation type="submission" date="2014-04" db="EMBL/GenBank/DDBJ databases">
        <authorList>
            <consortium name="DOE Joint Genome Institute"/>
            <person name="Kuo A."/>
            <person name="Kohler A."/>
            <person name="Costa M.D."/>
            <person name="Nagy L.G."/>
            <person name="Floudas D."/>
            <person name="Copeland A."/>
            <person name="Barry K.W."/>
            <person name="Cichocki N."/>
            <person name="Veneault-Fourrey C."/>
            <person name="LaButti K."/>
            <person name="Lindquist E.A."/>
            <person name="Lipzen A."/>
            <person name="Lundell T."/>
            <person name="Morin E."/>
            <person name="Murat C."/>
            <person name="Sun H."/>
            <person name="Tunlid A."/>
            <person name="Henrissat B."/>
            <person name="Grigoriev I.V."/>
            <person name="Hibbett D.S."/>
            <person name="Martin F."/>
            <person name="Nordberg H.P."/>
            <person name="Cantor M.N."/>
            <person name="Hua S.X."/>
        </authorList>
    </citation>
    <scope>NUCLEOTIDE SEQUENCE [LARGE SCALE GENOMIC DNA]</scope>
    <source>
        <strain evidence="6 7">441</strain>
    </source>
</reference>
<dbReference type="InterPro" id="IPR051356">
    <property type="entry name" value="SOX/SOX-like_TF"/>
</dbReference>
<name>A0A0C9Y8Y9_9AGAM</name>
<accession>A0A0C9Y8Y9</accession>
<evidence type="ECO:0000256" key="1">
    <source>
        <dbReference type="ARBA" id="ARBA00023125"/>
    </source>
</evidence>
<evidence type="ECO:0000313" key="7">
    <source>
        <dbReference type="Proteomes" id="UP000054018"/>
    </source>
</evidence>
<gene>
    <name evidence="6" type="ORF">PISMIDRAFT_655632</name>
</gene>
<dbReference type="CDD" id="cd01389">
    <property type="entry name" value="HMG-box_ROX1-like"/>
    <property type="match status" value="1"/>
</dbReference>
<dbReference type="InterPro" id="IPR036910">
    <property type="entry name" value="HMG_box_dom_sf"/>
</dbReference>
<keyword evidence="7" id="KW-1185">Reference proteome</keyword>
<dbReference type="AlphaFoldDB" id="A0A0C9Y8Y9"/>
<dbReference type="PROSITE" id="PS50118">
    <property type="entry name" value="HMG_BOX_2"/>
    <property type="match status" value="1"/>
</dbReference>
<feature type="domain" description="HMG box" evidence="5">
    <location>
        <begin position="113"/>
        <end position="182"/>
    </location>
</feature>
<evidence type="ECO:0000313" key="6">
    <source>
        <dbReference type="EMBL" id="KIK21145.1"/>
    </source>
</evidence>
<feature type="region of interest" description="Disordered" evidence="4">
    <location>
        <begin position="68"/>
        <end position="112"/>
    </location>
</feature>
<dbReference type="GO" id="GO:0005634">
    <property type="term" value="C:nucleus"/>
    <property type="evidence" value="ECO:0007669"/>
    <property type="project" value="UniProtKB-UniRule"/>
</dbReference>
<dbReference type="SMART" id="SM00398">
    <property type="entry name" value="HMG"/>
    <property type="match status" value="1"/>
</dbReference>
<dbReference type="STRING" id="765257.A0A0C9Y8Y9"/>
<dbReference type="Pfam" id="PF00505">
    <property type="entry name" value="HMG_box"/>
    <property type="match status" value="1"/>
</dbReference>
<feature type="compositionally biased region" description="Basic residues" evidence="4">
    <location>
        <begin position="98"/>
        <end position="109"/>
    </location>
</feature>
<proteinExistence type="predicted"/>
<dbReference type="GO" id="GO:0000978">
    <property type="term" value="F:RNA polymerase II cis-regulatory region sequence-specific DNA binding"/>
    <property type="evidence" value="ECO:0007669"/>
    <property type="project" value="TreeGrafter"/>
</dbReference>
<keyword evidence="2 3" id="KW-0539">Nucleus</keyword>
<organism evidence="6 7">
    <name type="scientific">Pisolithus microcarpus 441</name>
    <dbReference type="NCBI Taxonomy" id="765257"/>
    <lineage>
        <taxon>Eukaryota</taxon>
        <taxon>Fungi</taxon>
        <taxon>Dikarya</taxon>
        <taxon>Basidiomycota</taxon>
        <taxon>Agaricomycotina</taxon>
        <taxon>Agaricomycetes</taxon>
        <taxon>Agaricomycetidae</taxon>
        <taxon>Boletales</taxon>
        <taxon>Sclerodermatineae</taxon>
        <taxon>Pisolithaceae</taxon>
        <taxon>Pisolithus</taxon>
    </lineage>
</organism>
<feature type="DNA-binding region" description="HMG box" evidence="3">
    <location>
        <begin position="113"/>
        <end position="182"/>
    </location>
</feature>
<dbReference type="HOGENOM" id="CLU_785672_0_0_1"/>
<dbReference type="Gene3D" id="1.10.30.10">
    <property type="entry name" value="High mobility group box domain"/>
    <property type="match status" value="1"/>
</dbReference>
<evidence type="ECO:0000256" key="3">
    <source>
        <dbReference type="PROSITE-ProRule" id="PRU00267"/>
    </source>
</evidence>
<dbReference type="PANTHER" id="PTHR45789:SF2">
    <property type="entry name" value="FI18025P1"/>
    <property type="match status" value="1"/>
</dbReference>
<dbReference type="GO" id="GO:0000981">
    <property type="term" value="F:DNA-binding transcription factor activity, RNA polymerase II-specific"/>
    <property type="evidence" value="ECO:0007669"/>
    <property type="project" value="TreeGrafter"/>
</dbReference>
<evidence type="ECO:0000259" key="5">
    <source>
        <dbReference type="PROSITE" id="PS50118"/>
    </source>
</evidence>
<dbReference type="InterPro" id="IPR009071">
    <property type="entry name" value="HMG_box_dom"/>
</dbReference>
<sequence length="359" mass="39944">MPPTRLSYRRRSSLAVRKFDPSLPPIRVFHSISTATSSHIKPGIYGAPSPSPKSVTFAPNVTPVTYNDPLSLDISTADPSSPTPHLFPPSESPPPPPSRRRVPPGKRRSLGYIPRPPNAFMLFRADFVRQKHVPGSIETNHGSLSKIIGNCWRALPLEEKRVWEIRAKKAKEEHSAMYPGYRFRPVHNKDKAKKKTKSPIMPEDEQRCEAVAQLLLEGKKGDELAAAIRRLDDRSDHQTVLPYATYPSRRPSSVPLPDGPFHPIALPALPFLQMGSRAGSPVGNISRSARFVLGHRRPSSVQPVPSRPWGTLDPMVPLHHDLSPLPEVDNTLFDPAFLDAGFSLQSFVSLVFVLHRLTR</sequence>
<dbReference type="Proteomes" id="UP000054018">
    <property type="component" value="Unassembled WGS sequence"/>
</dbReference>
<keyword evidence="1 3" id="KW-0238">DNA-binding</keyword>
<dbReference type="SUPFAM" id="SSF47095">
    <property type="entry name" value="HMG-box"/>
    <property type="match status" value="1"/>
</dbReference>